<name>A0A7Z0HY99_9RHOB</name>
<dbReference type="InterPro" id="IPR036390">
    <property type="entry name" value="WH_DNA-bd_sf"/>
</dbReference>
<dbReference type="SUPFAM" id="SSF48008">
    <property type="entry name" value="GntR ligand-binding domain-like"/>
    <property type="match status" value="1"/>
</dbReference>
<organism evidence="5 6">
    <name type="scientific">Rhabdonatronobacter sediminivivens</name>
    <dbReference type="NCBI Taxonomy" id="2743469"/>
    <lineage>
        <taxon>Bacteria</taxon>
        <taxon>Pseudomonadati</taxon>
        <taxon>Pseudomonadota</taxon>
        <taxon>Alphaproteobacteria</taxon>
        <taxon>Rhodobacterales</taxon>
        <taxon>Paracoccaceae</taxon>
        <taxon>Rhabdonatronobacter</taxon>
    </lineage>
</organism>
<dbReference type="GO" id="GO:0003700">
    <property type="term" value="F:DNA-binding transcription factor activity"/>
    <property type="evidence" value="ECO:0007669"/>
    <property type="project" value="InterPro"/>
</dbReference>
<sequence length="234" mass="26407">MNQISENPPSGRIAQRSLHDELVERLREMIMTGTLVAGARVDERDLCERFGVSRTPLREALKVLATEGYITLIPRRGAWVAGLSEEDLDEAFPVMAALEALAGELACAHATDAEIAHIDQLTREMADHHKAGRRDPYFDLNQKIHLAIAEAARNPTLWRLQRSLDGRVRRGRYQANISSSRWNQAMEEHVQIARALRARDGTLTGRLLRLHLENKSCALRETIQHTGNEPERPD</sequence>
<accession>A0A7Z0HY99</accession>
<evidence type="ECO:0000256" key="3">
    <source>
        <dbReference type="ARBA" id="ARBA00023163"/>
    </source>
</evidence>
<keyword evidence="3" id="KW-0804">Transcription</keyword>
<dbReference type="SMART" id="SM00895">
    <property type="entry name" value="FCD"/>
    <property type="match status" value="1"/>
</dbReference>
<reference evidence="5 6" key="1">
    <citation type="journal article" date="2000" name="Arch. Microbiol.">
        <title>Rhodobaca bogoriensis gen. nov. and sp. nov., an alkaliphilic purple nonsulfur bacterium from African Rift Valley soda lakes.</title>
        <authorList>
            <person name="Milford A.D."/>
            <person name="Achenbach L.A."/>
            <person name="Jung D.O."/>
            <person name="Madigan M.T."/>
        </authorList>
    </citation>
    <scope>NUCLEOTIDE SEQUENCE [LARGE SCALE GENOMIC DNA]</scope>
    <source>
        <strain evidence="5 6">2376</strain>
    </source>
</reference>
<comment type="caution">
    <text evidence="5">The sequence shown here is derived from an EMBL/GenBank/DDBJ whole genome shotgun (WGS) entry which is preliminary data.</text>
</comment>
<dbReference type="InterPro" id="IPR036388">
    <property type="entry name" value="WH-like_DNA-bd_sf"/>
</dbReference>
<evidence type="ECO:0000256" key="2">
    <source>
        <dbReference type="ARBA" id="ARBA00023125"/>
    </source>
</evidence>
<dbReference type="SMART" id="SM00345">
    <property type="entry name" value="HTH_GNTR"/>
    <property type="match status" value="1"/>
</dbReference>
<dbReference type="Pfam" id="PF00392">
    <property type="entry name" value="GntR"/>
    <property type="match status" value="1"/>
</dbReference>
<dbReference type="RefSeq" id="WP_179904980.1">
    <property type="nucleotide sequence ID" value="NZ_JACBXS010000007.1"/>
</dbReference>
<dbReference type="PRINTS" id="PR00035">
    <property type="entry name" value="HTHGNTR"/>
</dbReference>
<dbReference type="InterPro" id="IPR008920">
    <property type="entry name" value="TF_FadR/GntR_C"/>
</dbReference>
<dbReference type="Pfam" id="PF07729">
    <property type="entry name" value="FCD"/>
    <property type="match status" value="1"/>
</dbReference>
<dbReference type="InterPro" id="IPR011711">
    <property type="entry name" value="GntR_C"/>
</dbReference>
<dbReference type="Gene3D" id="1.20.120.530">
    <property type="entry name" value="GntR ligand-binding domain-like"/>
    <property type="match status" value="1"/>
</dbReference>
<dbReference type="CDD" id="cd07377">
    <property type="entry name" value="WHTH_GntR"/>
    <property type="match status" value="1"/>
</dbReference>
<dbReference type="InterPro" id="IPR000524">
    <property type="entry name" value="Tscrpt_reg_HTH_GntR"/>
</dbReference>
<feature type="domain" description="HTH gntR-type" evidence="4">
    <location>
        <begin position="16"/>
        <end position="83"/>
    </location>
</feature>
<protein>
    <submittedName>
        <fullName evidence="5">GntR family transcriptional regulator</fullName>
    </submittedName>
</protein>
<keyword evidence="6" id="KW-1185">Reference proteome</keyword>
<keyword evidence="1" id="KW-0805">Transcription regulation</keyword>
<gene>
    <name evidence="5" type="ORF">HUK65_04635</name>
</gene>
<proteinExistence type="predicted"/>
<dbReference type="EMBL" id="JACBXS010000007">
    <property type="protein sequence ID" value="NYS24272.1"/>
    <property type="molecule type" value="Genomic_DNA"/>
</dbReference>
<evidence type="ECO:0000313" key="6">
    <source>
        <dbReference type="Proteomes" id="UP000529417"/>
    </source>
</evidence>
<evidence type="ECO:0000259" key="4">
    <source>
        <dbReference type="PROSITE" id="PS50949"/>
    </source>
</evidence>
<evidence type="ECO:0000256" key="1">
    <source>
        <dbReference type="ARBA" id="ARBA00023015"/>
    </source>
</evidence>
<dbReference type="GO" id="GO:0003677">
    <property type="term" value="F:DNA binding"/>
    <property type="evidence" value="ECO:0007669"/>
    <property type="project" value="UniProtKB-KW"/>
</dbReference>
<dbReference type="PANTHER" id="PTHR43537:SF50">
    <property type="entry name" value="TRANSCRIPTIONAL REGULATORY PROTEIN"/>
    <property type="match status" value="1"/>
</dbReference>
<evidence type="ECO:0000313" key="5">
    <source>
        <dbReference type="EMBL" id="NYS24272.1"/>
    </source>
</evidence>
<dbReference type="AlphaFoldDB" id="A0A7Z0HY99"/>
<dbReference type="PROSITE" id="PS50949">
    <property type="entry name" value="HTH_GNTR"/>
    <property type="match status" value="1"/>
</dbReference>
<dbReference type="SUPFAM" id="SSF46785">
    <property type="entry name" value="Winged helix' DNA-binding domain"/>
    <property type="match status" value="1"/>
</dbReference>
<dbReference type="PANTHER" id="PTHR43537">
    <property type="entry name" value="TRANSCRIPTIONAL REGULATOR, GNTR FAMILY"/>
    <property type="match status" value="1"/>
</dbReference>
<dbReference type="Gene3D" id="1.10.10.10">
    <property type="entry name" value="Winged helix-like DNA-binding domain superfamily/Winged helix DNA-binding domain"/>
    <property type="match status" value="1"/>
</dbReference>
<keyword evidence="2" id="KW-0238">DNA-binding</keyword>
<dbReference type="Proteomes" id="UP000529417">
    <property type="component" value="Unassembled WGS sequence"/>
</dbReference>